<dbReference type="AlphaFoldDB" id="A0A7V7GQ12"/>
<proteinExistence type="predicted"/>
<keyword evidence="3" id="KW-1185">Reference proteome</keyword>
<dbReference type="OrthoDB" id="191116at2"/>
<dbReference type="NCBIfam" id="TIGR04179">
    <property type="entry name" value="rhombo_lipo"/>
    <property type="match status" value="1"/>
</dbReference>
<name>A0A7V7GQ12_9GAMM</name>
<feature type="signal peptide" evidence="1">
    <location>
        <begin position="1"/>
        <end position="27"/>
    </location>
</feature>
<sequence>MSRSRKIGRRCLLVVSICIALGGCAMGGSEHRSSSVVSYLYPNQNQPDTARADADPLLPMRIGLAFVPEQGLSHQALTERDKASLKATVADYLQQQSFVRQVTLVPSAYLRPGGSFGNLDQLRKKYDIDIMVLLSYDRAQFVGAEPASITYWTLDGAQLISGASNDTYTLLDAAVYDIAERRMLFRAPGSSLIQPQPDNLTLAEQVRQDSLLGFAQASTDLMSNLRQQLTLFRAQLERSAGHSTTADNPVSHRSAH</sequence>
<evidence type="ECO:0000256" key="1">
    <source>
        <dbReference type="SAM" id="SignalP"/>
    </source>
</evidence>
<organism evidence="2 3">
    <name type="scientific">Halopseudomonas laoshanensis</name>
    <dbReference type="NCBI Taxonomy" id="2268758"/>
    <lineage>
        <taxon>Bacteria</taxon>
        <taxon>Pseudomonadati</taxon>
        <taxon>Pseudomonadota</taxon>
        <taxon>Gammaproteobacteria</taxon>
        <taxon>Pseudomonadales</taxon>
        <taxon>Pseudomonadaceae</taxon>
        <taxon>Halopseudomonas</taxon>
    </lineage>
</organism>
<dbReference type="RefSeq" id="WP_149334448.1">
    <property type="nucleotide sequence ID" value="NZ_QOVF01000010.1"/>
</dbReference>
<keyword evidence="1" id="KW-0732">Signal</keyword>
<evidence type="ECO:0000313" key="3">
    <source>
        <dbReference type="Proteomes" id="UP000463138"/>
    </source>
</evidence>
<evidence type="ECO:0000313" key="2">
    <source>
        <dbReference type="EMBL" id="KAA0690483.1"/>
    </source>
</evidence>
<dbReference type="Proteomes" id="UP000463138">
    <property type="component" value="Unassembled WGS sequence"/>
</dbReference>
<comment type="caution">
    <text evidence="2">The sequence shown here is derived from an EMBL/GenBank/DDBJ whole genome shotgun (WGS) entry which is preliminary data.</text>
</comment>
<keyword evidence="2" id="KW-0449">Lipoprotein</keyword>
<reference evidence="2 3" key="1">
    <citation type="submission" date="2018-07" db="EMBL/GenBank/DDBJ databases">
        <title>Pseudomonas laoshanensis sp. nov., isolated from soil.</title>
        <authorList>
            <person name="Sun J."/>
            <person name="Yu L."/>
            <person name="Wang M."/>
            <person name="Zhang C."/>
        </authorList>
    </citation>
    <scope>NUCLEOTIDE SEQUENCE [LARGE SCALE GENOMIC DNA]</scope>
    <source>
        <strain evidence="2 3">Y22</strain>
    </source>
</reference>
<dbReference type="InterPro" id="IPR026443">
    <property type="entry name" value="Rhombo_lipo"/>
</dbReference>
<gene>
    <name evidence="2" type="primary">rhlP</name>
    <name evidence="2" type="ORF">DT594_18000</name>
</gene>
<dbReference type="EMBL" id="QOVF01000010">
    <property type="protein sequence ID" value="KAA0690483.1"/>
    <property type="molecule type" value="Genomic_DNA"/>
</dbReference>
<feature type="chain" id="PRO_5030851746" evidence="1">
    <location>
        <begin position="28"/>
        <end position="256"/>
    </location>
</feature>
<accession>A0A7V7GQ12</accession>
<dbReference type="PROSITE" id="PS51257">
    <property type="entry name" value="PROKAR_LIPOPROTEIN"/>
    <property type="match status" value="1"/>
</dbReference>
<protein>
    <submittedName>
        <fullName evidence="2">Rhombotarget lipoprotein</fullName>
    </submittedName>
</protein>